<accession>A0A061QW09</accession>
<name>A0A061QW09_9CHLO</name>
<proteinExistence type="predicted"/>
<reference evidence="1" key="1">
    <citation type="submission" date="2014-05" db="EMBL/GenBank/DDBJ databases">
        <title>The transcriptome of the halophilic microalga Tetraselmis sp. GSL018 isolated from the Great Salt Lake, Utah.</title>
        <authorList>
            <person name="Jinkerson R.E."/>
            <person name="D'Adamo S."/>
            <person name="Posewitz M.C."/>
        </authorList>
    </citation>
    <scope>NUCLEOTIDE SEQUENCE</scope>
    <source>
        <strain evidence="1">GSL018</strain>
    </source>
</reference>
<gene>
    <name evidence="1" type="ORF">TSPGSL018_19462</name>
</gene>
<organism evidence="1">
    <name type="scientific">Tetraselmis sp. GSL018</name>
    <dbReference type="NCBI Taxonomy" id="582737"/>
    <lineage>
        <taxon>Eukaryota</taxon>
        <taxon>Viridiplantae</taxon>
        <taxon>Chlorophyta</taxon>
        <taxon>core chlorophytes</taxon>
        <taxon>Chlorodendrophyceae</taxon>
        <taxon>Chlorodendrales</taxon>
        <taxon>Chlorodendraceae</taxon>
        <taxon>Tetraselmis</taxon>
    </lineage>
</organism>
<dbReference type="EMBL" id="GBEZ01022949">
    <property type="protein sequence ID" value="JAC63913.1"/>
    <property type="molecule type" value="Transcribed_RNA"/>
</dbReference>
<dbReference type="AlphaFoldDB" id="A0A061QW09"/>
<sequence length="42" mass="4878">MIVRLGLFCGNYSCIRCFQWKTDQSIKFLLAVLHLSFPSNVK</sequence>
<protein>
    <submittedName>
        <fullName evidence="1">Uncharacterized protein</fullName>
    </submittedName>
</protein>
<evidence type="ECO:0000313" key="1">
    <source>
        <dbReference type="EMBL" id="JAC63913.1"/>
    </source>
</evidence>